<dbReference type="EMBL" id="CP014989">
    <property type="protein sequence ID" value="ANS79580.1"/>
    <property type="molecule type" value="Genomic_DNA"/>
</dbReference>
<evidence type="ECO:0000256" key="9">
    <source>
        <dbReference type="SAM" id="Phobius"/>
    </source>
</evidence>
<name>A0A1B1NDQ7_9MICO</name>
<dbReference type="InterPro" id="IPR020846">
    <property type="entry name" value="MFS_dom"/>
</dbReference>
<keyword evidence="6 9" id="KW-1133">Transmembrane helix</keyword>
<feature type="transmembrane region" description="Helical" evidence="9">
    <location>
        <begin position="318"/>
        <end position="341"/>
    </location>
</feature>
<evidence type="ECO:0000256" key="1">
    <source>
        <dbReference type="ARBA" id="ARBA00004651"/>
    </source>
</evidence>
<feature type="compositionally biased region" description="Low complexity" evidence="8">
    <location>
        <begin position="1"/>
        <end position="29"/>
    </location>
</feature>
<feature type="domain" description="Major facilitator superfamily (MFS) profile" evidence="10">
    <location>
        <begin position="63"/>
        <end position="550"/>
    </location>
</feature>
<dbReference type="CDD" id="cd17502">
    <property type="entry name" value="MFS_Azr1_MDR_like"/>
    <property type="match status" value="1"/>
</dbReference>
<reference evidence="11 12" key="1">
    <citation type="submission" date="2016-03" db="EMBL/GenBank/DDBJ databases">
        <title>Shallow-sea hydrothermal system.</title>
        <authorList>
            <person name="Tang K."/>
        </authorList>
    </citation>
    <scope>NUCLEOTIDE SEQUENCE [LARGE SCALE GENOMIC DNA]</scope>
    <source>
        <strain evidence="11 12">JLT9</strain>
    </source>
</reference>
<dbReference type="PANTHER" id="PTHR23501">
    <property type="entry name" value="MAJOR FACILITATOR SUPERFAMILY"/>
    <property type="match status" value="1"/>
</dbReference>
<feature type="transmembrane region" description="Helical" evidence="9">
    <location>
        <begin position="275"/>
        <end position="297"/>
    </location>
</feature>
<evidence type="ECO:0000256" key="5">
    <source>
        <dbReference type="ARBA" id="ARBA00022692"/>
    </source>
</evidence>
<feature type="transmembrane region" description="Helical" evidence="9">
    <location>
        <begin position="214"/>
        <end position="235"/>
    </location>
</feature>
<dbReference type="GO" id="GO:0022857">
    <property type="term" value="F:transmembrane transporter activity"/>
    <property type="evidence" value="ECO:0007669"/>
    <property type="project" value="InterPro"/>
</dbReference>
<feature type="transmembrane region" description="Helical" evidence="9">
    <location>
        <begin position="128"/>
        <end position="151"/>
    </location>
</feature>
<dbReference type="InterPro" id="IPR005829">
    <property type="entry name" value="Sugar_transporter_CS"/>
</dbReference>
<evidence type="ECO:0000256" key="4">
    <source>
        <dbReference type="ARBA" id="ARBA00022475"/>
    </source>
</evidence>
<dbReference type="InterPro" id="IPR036259">
    <property type="entry name" value="MFS_trans_sf"/>
</dbReference>
<protein>
    <submittedName>
        <fullName evidence="11">Multidrug resistance protein B</fullName>
    </submittedName>
</protein>
<dbReference type="Pfam" id="PF07690">
    <property type="entry name" value="MFS_1"/>
    <property type="match status" value="1"/>
</dbReference>
<feature type="compositionally biased region" description="Polar residues" evidence="8">
    <location>
        <begin position="30"/>
        <end position="49"/>
    </location>
</feature>
<dbReference type="AlphaFoldDB" id="A0A1B1NDQ7"/>
<dbReference type="PATRIC" id="fig|1758689.4.peg.2274"/>
<keyword evidence="3" id="KW-0813">Transport</keyword>
<comment type="similarity">
    <text evidence="2">Belongs to the major facilitator superfamily. TCR/Tet family.</text>
</comment>
<dbReference type="KEGG" id="serj:SGUI_2184"/>
<evidence type="ECO:0000313" key="11">
    <source>
        <dbReference type="EMBL" id="ANS79580.1"/>
    </source>
</evidence>
<evidence type="ECO:0000259" key="10">
    <source>
        <dbReference type="PROSITE" id="PS50850"/>
    </source>
</evidence>
<dbReference type="NCBIfam" id="TIGR00711">
    <property type="entry name" value="efflux_EmrB"/>
    <property type="match status" value="1"/>
</dbReference>
<dbReference type="InterPro" id="IPR011701">
    <property type="entry name" value="MFS"/>
</dbReference>
<gene>
    <name evidence="11" type="ORF">SGUI_2184</name>
</gene>
<feature type="transmembrane region" description="Helical" evidence="9">
    <location>
        <begin position="157"/>
        <end position="177"/>
    </location>
</feature>
<feature type="region of interest" description="Disordered" evidence="8">
    <location>
        <begin position="1"/>
        <end position="51"/>
    </location>
</feature>
<dbReference type="STRING" id="1758689.SGUI_2184"/>
<evidence type="ECO:0000256" key="2">
    <source>
        <dbReference type="ARBA" id="ARBA00007520"/>
    </source>
</evidence>
<dbReference type="PROSITE" id="PS50850">
    <property type="entry name" value="MFS"/>
    <property type="match status" value="1"/>
</dbReference>
<feature type="transmembrane region" description="Helical" evidence="9">
    <location>
        <begin position="527"/>
        <end position="545"/>
    </location>
</feature>
<dbReference type="GO" id="GO:0005886">
    <property type="term" value="C:plasma membrane"/>
    <property type="evidence" value="ECO:0007669"/>
    <property type="project" value="UniProtKB-SubCell"/>
</dbReference>
<feature type="transmembrane region" description="Helical" evidence="9">
    <location>
        <begin position="407"/>
        <end position="425"/>
    </location>
</feature>
<evidence type="ECO:0000256" key="3">
    <source>
        <dbReference type="ARBA" id="ARBA00022448"/>
    </source>
</evidence>
<evidence type="ECO:0000256" key="6">
    <source>
        <dbReference type="ARBA" id="ARBA00022989"/>
    </source>
</evidence>
<feature type="transmembrane region" description="Helical" evidence="9">
    <location>
        <begin position="353"/>
        <end position="375"/>
    </location>
</feature>
<dbReference type="SUPFAM" id="SSF103473">
    <property type="entry name" value="MFS general substrate transporter"/>
    <property type="match status" value="1"/>
</dbReference>
<feature type="transmembrane region" description="Helical" evidence="9">
    <location>
        <begin position="62"/>
        <end position="85"/>
    </location>
</feature>
<dbReference type="Gene3D" id="1.20.1720.10">
    <property type="entry name" value="Multidrug resistance protein D"/>
    <property type="match status" value="1"/>
</dbReference>
<dbReference type="InterPro" id="IPR004638">
    <property type="entry name" value="EmrB-like"/>
</dbReference>
<feature type="transmembrane region" description="Helical" evidence="9">
    <location>
        <begin position="189"/>
        <end position="208"/>
    </location>
</feature>
<keyword evidence="12" id="KW-1185">Reference proteome</keyword>
<organism evidence="11 12">
    <name type="scientific">Serinicoccus hydrothermalis</name>
    <dbReference type="NCBI Taxonomy" id="1758689"/>
    <lineage>
        <taxon>Bacteria</taxon>
        <taxon>Bacillati</taxon>
        <taxon>Actinomycetota</taxon>
        <taxon>Actinomycetes</taxon>
        <taxon>Micrococcales</taxon>
        <taxon>Ornithinimicrobiaceae</taxon>
        <taxon>Serinicoccus</taxon>
    </lineage>
</organism>
<evidence type="ECO:0000313" key="12">
    <source>
        <dbReference type="Proteomes" id="UP000092482"/>
    </source>
</evidence>
<evidence type="ECO:0000256" key="7">
    <source>
        <dbReference type="ARBA" id="ARBA00023136"/>
    </source>
</evidence>
<dbReference type="Gene3D" id="1.20.1250.20">
    <property type="entry name" value="MFS general substrate transporter like domains"/>
    <property type="match status" value="1"/>
</dbReference>
<keyword evidence="5 9" id="KW-0812">Transmembrane</keyword>
<dbReference type="PANTHER" id="PTHR23501:SF197">
    <property type="entry name" value="COMD"/>
    <property type="match status" value="1"/>
</dbReference>
<comment type="subcellular location">
    <subcellularLocation>
        <location evidence="1">Cell membrane</location>
        <topology evidence="1">Multi-pass membrane protein</topology>
    </subcellularLocation>
</comment>
<proteinExistence type="inferred from homology"/>
<dbReference type="Proteomes" id="UP000092482">
    <property type="component" value="Chromosome"/>
</dbReference>
<keyword evidence="7 9" id="KW-0472">Membrane</keyword>
<feature type="transmembrane region" description="Helical" evidence="9">
    <location>
        <begin position="382"/>
        <end position="401"/>
    </location>
</feature>
<sequence length="562" mass="58713">MSVTRSTPDTTTTAPRSSMATATSAATGSNRTDLPTQGTESAPAQQADSGTAPFRLDREHKIVFASLMLGMFVASISQTIVGPALPQIVADLGGMAHYSWVATAAMLVSAVVVPVVGKLSDLYGRKTFYLAGLVIFMVGSVVSGLAGSFWMLVAGRAIQGAGMGTLMPLSQTIIGDIIPARQRGKYQGLMGAVFGVTSVAGPLAGGVITDHLGWRWLFFTILPVGLLALAFVARYMHLPHQRREAKIDVAGIITLSVAMVSILLATSWGGTTYPWVSAQVLGLYAVGLVGALAFVAVELRASEPLLPLRLFRNSVFSWSNVAGLGVAMVMFGSIIYIPVFAQGVLGVDATQSGLILMPMMLGLIVMGILTGLLVTRTGHYKPFMLTGIAIMALGVFLLTRLSETSSAWALFGSMAVVGVGLGMAMQQYTLVVQNVVARRDLGVATATTQFSRNIGSTVGIAVYGSIMTGGLGAAVAAHLPASMRDQAAQQASGMDVGSVLDPSSLGNVPPVVEEALRAGLADQLHNAFMIGLPILVLVFIATAMIKHVPLRETLEDAPRDHG</sequence>
<feature type="transmembrane region" description="Helical" evidence="9">
    <location>
        <begin position="247"/>
        <end position="269"/>
    </location>
</feature>
<feature type="transmembrane region" description="Helical" evidence="9">
    <location>
        <begin position="97"/>
        <end position="116"/>
    </location>
</feature>
<accession>A0A1B1NDQ7</accession>
<dbReference type="PROSITE" id="PS00216">
    <property type="entry name" value="SUGAR_TRANSPORT_1"/>
    <property type="match status" value="1"/>
</dbReference>
<dbReference type="FunFam" id="1.20.1720.10:FF:000004">
    <property type="entry name" value="EmrB/QacA family drug resistance transporter"/>
    <property type="match status" value="1"/>
</dbReference>
<evidence type="ECO:0000256" key="8">
    <source>
        <dbReference type="SAM" id="MobiDB-lite"/>
    </source>
</evidence>
<dbReference type="PRINTS" id="PR01036">
    <property type="entry name" value="TCRTETB"/>
</dbReference>
<keyword evidence="4" id="KW-1003">Cell membrane</keyword>